<reference evidence="2" key="1">
    <citation type="submission" date="2018-04" db="EMBL/GenBank/DDBJ databases">
        <title>WGS assembly of Panicum hallii.</title>
        <authorList>
            <person name="Lovell J."/>
            <person name="Jenkins J."/>
            <person name="Lowry D."/>
            <person name="Mamidi S."/>
            <person name="Sreedasyam A."/>
            <person name="Weng X."/>
            <person name="Barry K."/>
            <person name="Bonette J."/>
            <person name="Campitelli B."/>
            <person name="Daum C."/>
            <person name="Gordon S."/>
            <person name="Gould B."/>
            <person name="Lipzen A."/>
            <person name="Macqueen A."/>
            <person name="Palacio-Mejia J."/>
            <person name="Plott C."/>
            <person name="Shakirov E."/>
            <person name="Shu S."/>
            <person name="Yoshinaga Y."/>
            <person name="Zane M."/>
            <person name="Rokhsar D."/>
            <person name="Grimwood J."/>
            <person name="Schmutz J."/>
            <person name="Juenger T."/>
        </authorList>
    </citation>
    <scope>NUCLEOTIDE SEQUENCE [LARGE SCALE GENOMIC DNA]</scope>
    <source>
        <strain evidence="2">FIL2</strain>
    </source>
</reference>
<accession>A0A2T8IP73</accession>
<dbReference type="EMBL" id="CM008050">
    <property type="protein sequence ID" value="PVH39475.1"/>
    <property type="molecule type" value="Genomic_DNA"/>
</dbReference>
<proteinExistence type="predicted"/>
<feature type="region of interest" description="Disordered" evidence="1">
    <location>
        <begin position="14"/>
        <end position="60"/>
    </location>
</feature>
<dbReference type="Proteomes" id="UP000243499">
    <property type="component" value="Chromosome 5"/>
</dbReference>
<dbReference type="Gramene" id="PVH39475">
    <property type="protein sequence ID" value="PVH39475"/>
    <property type="gene ID" value="PAHAL_5G511600"/>
</dbReference>
<feature type="compositionally biased region" description="Basic and acidic residues" evidence="1">
    <location>
        <begin position="23"/>
        <end position="35"/>
    </location>
</feature>
<gene>
    <name evidence="2" type="ORF">PAHAL_5G511600</name>
</gene>
<name>A0A2T8IP73_9POAL</name>
<organism evidence="2">
    <name type="scientific">Panicum hallii</name>
    <dbReference type="NCBI Taxonomy" id="206008"/>
    <lineage>
        <taxon>Eukaryota</taxon>
        <taxon>Viridiplantae</taxon>
        <taxon>Streptophyta</taxon>
        <taxon>Embryophyta</taxon>
        <taxon>Tracheophyta</taxon>
        <taxon>Spermatophyta</taxon>
        <taxon>Magnoliopsida</taxon>
        <taxon>Liliopsida</taxon>
        <taxon>Poales</taxon>
        <taxon>Poaceae</taxon>
        <taxon>PACMAD clade</taxon>
        <taxon>Panicoideae</taxon>
        <taxon>Panicodae</taxon>
        <taxon>Paniceae</taxon>
        <taxon>Panicinae</taxon>
        <taxon>Panicum</taxon>
        <taxon>Panicum sect. Panicum</taxon>
    </lineage>
</organism>
<dbReference type="AlphaFoldDB" id="A0A2T8IP73"/>
<evidence type="ECO:0000313" key="2">
    <source>
        <dbReference type="EMBL" id="PVH39475.1"/>
    </source>
</evidence>
<sequence length="67" mass="7101">MAAACLIRCPLRGLGRSGVSARGDPEKLDGGERGKHGGCTTGGRRRPRDRPPPASMSPAQNFCIYAY</sequence>
<evidence type="ECO:0000256" key="1">
    <source>
        <dbReference type="SAM" id="MobiDB-lite"/>
    </source>
</evidence>
<protein>
    <submittedName>
        <fullName evidence="2">Uncharacterized protein</fullName>
    </submittedName>
</protein>